<protein>
    <submittedName>
        <fullName evidence="1">Uncharacterized protein</fullName>
    </submittedName>
</protein>
<feature type="non-terminal residue" evidence="1">
    <location>
        <position position="153"/>
    </location>
</feature>
<name>A0ABN8J5Z6_9NEOP</name>
<accession>A0ABN8J5Z6</accession>
<dbReference type="EMBL" id="OW152821">
    <property type="protein sequence ID" value="CAH2075921.1"/>
    <property type="molecule type" value="Genomic_DNA"/>
</dbReference>
<sequence>MKFAIKRPEKYDGPLSTGVKQITRETKERTGQASCAGGNGVPTPPGALFEDLMRFLRGGRTRMYVARRDLLPPTQRPVLGHVSVYVVRETPGFARRLLGELEPEHVAPDGGSCKSGVPFLNRFLYLAPSNRNSWYWWCHDTAGSDLKFLLKVV</sequence>
<evidence type="ECO:0000313" key="1">
    <source>
        <dbReference type="EMBL" id="CAH2075921.1"/>
    </source>
</evidence>
<gene>
    <name evidence="1" type="ORF">IPOD504_LOCUS17053</name>
</gene>
<evidence type="ECO:0000313" key="2">
    <source>
        <dbReference type="Proteomes" id="UP000837857"/>
    </source>
</evidence>
<proteinExistence type="predicted"/>
<dbReference type="Proteomes" id="UP000837857">
    <property type="component" value="Chromosome 9"/>
</dbReference>
<reference evidence="1" key="1">
    <citation type="submission" date="2022-03" db="EMBL/GenBank/DDBJ databases">
        <authorList>
            <person name="Martin H S."/>
        </authorList>
    </citation>
    <scope>NUCLEOTIDE SEQUENCE</scope>
</reference>
<keyword evidence="2" id="KW-1185">Reference proteome</keyword>
<organism evidence="1 2">
    <name type="scientific">Iphiclides podalirius</name>
    <name type="common">scarce swallowtail</name>
    <dbReference type="NCBI Taxonomy" id="110791"/>
    <lineage>
        <taxon>Eukaryota</taxon>
        <taxon>Metazoa</taxon>
        <taxon>Ecdysozoa</taxon>
        <taxon>Arthropoda</taxon>
        <taxon>Hexapoda</taxon>
        <taxon>Insecta</taxon>
        <taxon>Pterygota</taxon>
        <taxon>Neoptera</taxon>
        <taxon>Endopterygota</taxon>
        <taxon>Lepidoptera</taxon>
        <taxon>Glossata</taxon>
        <taxon>Ditrysia</taxon>
        <taxon>Papilionoidea</taxon>
        <taxon>Papilionidae</taxon>
        <taxon>Papilioninae</taxon>
        <taxon>Iphiclides</taxon>
    </lineage>
</organism>